<sequence>MGSVQKEIATLNSLAARISELAAKMTKQLEAENVPAVTLEANSPIKYERLPGDVFMTRQLLEDAMKDLWILSQGPSESVFNYVHMAIPDASALNILNQFDFWNAVPVDGSAATFEQIAKHTKLPVDVVTRVLEHAVTMRFFTKPSPTATSVRHTSRSAALAKDPGLSALVQMVLDETGPPMFLLPEALRRFSMGQPHLTRNMKETAFKLCHSGGAWGDYENSWEFIENDGEGSQKGWRQRNFVKFMAYIKDLFGTEGIVLDAIDWQGAGDVTVVDLGGSAGHDDAILAAKFPNLKIVVQDLPEVASVFEKEFPSNLRSRVSFLTHNMFDPQPVAADIYMLKWILHDWPDAESVKILQALRPALKPGARVVFIDYVGKQEATGASSGAEEEQLPRSIQGFGTATDLRMMALFNAEERPVEAWKSVFKRADERFDVVRVKADPLSFMCVLEAVWRG</sequence>
<feature type="domain" description="O-methyltransferase C-terminal" evidence="4">
    <location>
        <begin position="241"/>
        <end position="428"/>
    </location>
</feature>
<evidence type="ECO:0000256" key="3">
    <source>
        <dbReference type="ARBA" id="ARBA00022691"/>
    </source>
</evidence>
<name>A0A9W8XXN5_9PLEO</name>
<dbReference type="OrthoDB" id="1606438at2759"/>
<dbReference type="Gene3D" id="3.40.50.150">
    <property type="entry name" value="Vaccinia Virus protein VP39"/>
    <property type="match status" value="1"/>
</dbReference>
<protein>
    <recommendedName>
        <fullName evidence="4">O-methyltransferase C-terminal domain-containing protein</fullName>
    </recommendedName>
</protein>
<dbReference type="InterPro" id="IPR036388">
    <property type="entry name" value="WH-like_DNA-bd_sf"/>
</dbReference>
<dbReference type="GO" id="GO:0032259">
    <property type="term" value="P:methylation"/>
    <property type="evidence" value="ECO:0007669"/>
    <property type="project" value="UniProtKB-KW"/>
</dbReference>
<dbReference type="CDD" id="cd02440">
    <property type="entry name" value="AdoMet_MTases"/>
    <property type="match status" value="1"/>
</dbReference>
<gene>
    <name evidence="5" type="ORF">N0V83_010467</name>
</gene>
<comment type="caution">
    <text evidence="5">The sequence shown here is derived from an EMBL/GenBank/DDBJ whole genome shotgun (WGS) entry which is preliminary data.</text>
</comment>
<dbReference type="InterPro" id="IPR029063">
    <property type="entry name" value="SAM-dependent_MTases_sf"/>
</dbReference>
<dbReference type="InterPro" id="IPR001077">
    <property type="entry name" value="COMT_C"/>
</dbReference>
<dbReference type="SUPFAM" id="SSF46785">
    <property type="entry name" value="Winged helix' DNA-binding domain"/>
    <property type="match status" value="1"/>
</dbReference>
<evidence type="ECO:0000313" key="5">
    <source>
        <dbReference type="EMBL" id="KAJ4362374.1"/>
    </source>
</evidence>
<dbReference type="Gene3D" id="1.10.10.10">
    <property type="entry name" value="Winged helix-like DNA-binding domain superfamily/Winged helix DNA-binding domain"/>
    <property type="match status" value="1"/>
</dbReference>
<dbReference type="EMBL" id="JAPEUY010000021">
    <property type="protein sequence ID" value="KAJ4362374.1"/>
    <property type="molecule type" value="Genomic_DNA"/>
</dbReference>
<proteinExistence type="predicted"/>
<dbReference type="PANTHER" id="PTHR43712:SF12">
    <property type="entry name" value="STERIGMATOCYSTIN 8-O-METHYLTRANSFERASE"/>
    <property type="match status" value="1"/>
</dbReference>
<keyword evidence="6" id="KW-1185">Reference proteome</keyword>
<dbReference type="AlphaFoldDB" id="A0A9W8XXN5"/>
<dbReference type="PROSITE" id="PS51683">
    <property type="entry name" value="SAM_OMT_II"/>
    <property type="match status" value="1"/>
</dbReference>
<evidence type="ECO:0000313" key="6">
    <source>
        <dbReference type="Proteomes" id="UP001140560"/>
    </source>
</evidence>
<evidence type="ECO:0000256" key="2">
    <source>
        <dbReference type="ARBA" id="ARBA00022679"/>
    </source>
</evidence>
<dbReference type="Pfam" id="PF00891">
    <property type="entry name" value="Methyltransf_2"/>
    <property type="match status" value="1"/>
</dbReference>
<dbReference type="SUPFAM" id="SSF53335">
    <property type="entry name" value="S-adenosyl-L-methionine-dependent methyltransferases"/>
    <property type="match status" value="1"/>
</dbReference>
<dbReference type="PANTHER" id="PTHR43712">
    <property type="entry name" value="PUTATIVE (AFU_ORTHOLOGUE AFUA_4G14580)-RELATED"/>
    <property type="match status" value="1"/>
</dbReference>
<dbReference type="InterPro" id="IPR016461">
    <property type="entry name" value="COMT-like"/>
</dbReference>
<reference evidence="5" key="1">
    <citation type="submission" date="2022-10" db="EMBL/GenBank/DDBJ databases">
        <title>Tapping the CABI collections for fungal endophytes: first genome assemblies for Collariella, Neodidymelliopsis, Ascochyta clinopodiicola, Didymella pomorum, Didymosphaeria variabile, Neocosmospora piperis and Neocucurbitaria cava.</title>
        <authorList>
            <person name="Hill R."/>
        </authorList>
    </citation>
    <scope>NUCLEOTIDE SEQUENCE</scope>
    <source>
        <strain evidence="5">IMI 356814</strain>
    </source>
</reference>
<keyword evidence="1" id="KW-0489">Methyltransferase</keyword>
<dbReference type="InterPro" id="IPR036390">
    <property type="entry name" value="WH_DNA-bd_sf"/>
</dbReference>
<dbReference type="GO" id="GO:0008171">
    <property type="term" value="F:O-methyltransferase activity"/>
    <property type="evidence" value="ECO:0007669"/>
    <property type="project" value="InterPro"/>
</dbReference>
<dbReference type="Proteomes" id="UP001140560">
    <property type="component" value="Unassembled WGS sequence"/>
</dbReference>
<accession>A0A9W8XXN5</accession>
<evidence type="ECO:0000256" key="1">
    <source>
        <dbReference type="ARBA" id="ARBA00022603"/>
    </source>
</evidence>
<keyword evidence="3" id="KW-0949">S-adenosyl-L-methionine</keyword>
<evidence type="ECO:0000259" key="4">
    <source>
        <dbReference type="Pfam" id="PF00891"/>
    </source>
</evidence>
<organism evidence="5 6">
    <name type="scientific">Neocucurbitaria cava</name>
    <dbReference type="NCBI Taxonomy" id="798079"/>
    <lineage>
        <taxon>Eukaryota</taxon>
        <taxon>Fungi</taxon>
        <taxon>Dikarya</taxon>
        <taxon>Ascomycota</taxon>
        <taxon>Pezizomycotina</taxon>
        <taxon>Dothideomycetes</taxon>
        <taxon>Pleosporomycetidae</taxon>
        <taxon>Pleosporales</taxon>
        <taxon>Pleosporineae</taxon>
        <taxon>Cucurbitariaceae</taxon>
        <taxon>Neocucurbitaria</taxon>
    </lineage>
</organism>
<keyword evidence="2" id="KW-0808">Transferase</keyword>